<evidence type="ECO:0000313" key="1">
    <source>
        <dbReference type="EMBL" id="ACT92972.1"/>
    </source>
</evidence>
<proteinExistence type="predicted"/>
<dbReference type="HOGENOM" id="CLU_2436090_0_0_10"/>
<name>C6VTM9_DYAFD</name>
<accession>C6VTM9</accession>
<dbReference type="EMBL" id="CP001619">
    <property type="protein sequence ID" value="ACT92972.1"/>
    <property type="molecule type" value="Genomic_DNA"/>
</dbReference>
<dbReference type="Proteomes" id="UP000002011">
    <property type="component" value="Chromosome"/>
</dbReference>
<dbReference type="KEGG" id="dfe:Dfer_1731"/>
<evidence type="ECO:0000313" key="2">
    <source>
        <dbReference type="Proteomes" id="UP000002011"/>
    </source>
</evidence>
<reference evidence="1 2" key="1">
    <citation type="journal article" date="2009" name="Stand. Genomic Sci.">
        <title>Complete genome sequence of Dyadobacter fermentans type strain (NS114).</title>
        <authorList>
            <person name="Lang E."/>
            <person name="Lapidus A."/>
            <person name="Chertkov O."/>
            <person name="Brettin T."/>
            <person name="Detter J.C."/>
            <person name="Han C."/>
            <person name="Copeland A."/>
            <person name="Glavina Del Rio T."/>
            <person name="Nolan M."/>
            <person name="Chen F."/>
            <person name="Lucas S."/>
            <person name="Tice H."/>
            <person name="Cheng J.F."/>
            <person name="Land M."/>
            <person name="Hauser L."/>
            <person name="Chang Y.J."/>
            <person name="Jeffries C.D."/>
            <person name="Kopitz M."/>
            <person name="Bruce D."/>
            <person name="Goodwin L."/>
            <person name="Pitluck S."/>
            <person name="Ovchinnikova G."/>
            <person name="Pati A."/>
            <person name="Ivanova N."/>
            <person name="Mavrommatis K."/>
            <person name="Chen A."/>
            <person name="Palaniappan K."/>
            <person name="Chain P."/>
            <person name="Bristow J."/>
            <person name="Eisen J.A."/>
            <person name="Markowitz V."/>
            <person name="Hugenholtz P."/>
            <person name="Goker M."/>
            <person name="Rohde M."/>
            <person name="Kyrpides N.C."/>
            <person name="Klenk H.P."/>
        </authorList>
    </citation>
    <scope>NUCLEOTIDE SEQUENCE [LARGE SCALE GENOMIC DNA]</scope>
    <source>
        <strain evidence="2">ATCC 700827 / DSM 18053 / CIP 107007 / KCTC 52180 / NS114</strain>
    </source>
</reference>
<organism evidence="1 2">
    <name type="scientific">Dyadobacter fermentans (strain ATCC 700827 / DSM 18053 / CIP 107007 / KCTC 52180 / NS114)</name>
    <dbReference type="NCBI Taxonomy" id="471854"/>
    <lineage>
        <taxon>Bacteria</taxon>
        <taxon>Pseudomonadati</taxon>
        <taxon>Bacteroidota</taxon>
        <taxon>Cytophagia</taxon>
        <taxon>Cytophagales</taxon>
        <taxon>Spirosomataceae</taxon>
        <taxon>Dyadobacter</taxon>
    </lineage>
</organism>
<gene>
    <name evidence="1" type="ordered locus">Dfer_1731</name>
</gene>
<protein>
    <submittedName>
        <fullName evidence="1">Uncharacterized protein</fullName>
    </submittedName>
</protein>
<sequence length="90" mass="10502">MINSTLGNQNELIMDEKNGFIINQSPSQIRLVRQKIRDQVMREYQQDLQQATGWRKRVLVWKLNLITEIRYRGILCMGAAATLPEESQVI</sequence>
<dbReference type="AlphaFoldDB" id="C6VTM9"/>
<keyword evidence="2" id="KW-1185">Reference proteome</keyword>